<dbReference type="AlphaFoldDB" id="A0AAF3EES5"/>
<keyword evidence="3" id="KW-1185">Reference proteome</keyword>
<dbReference type="WBParaSite" id="MBELARI_LOCUS12493">
    <property type="protein sequence ID" value="MBELARI_LOCUS12493"/>
    <property type="gene ID" value="MBELARI_LOCUS12493"/>
</dbReference>
<feature type="chain" id="PRO_5041975931" evidence="2">
    <location>
        <begin position="19"/>
        <end position="159"/>
    </location>
</feature>
<dbReference type="Proteomes" id="UP000887575">
    <property type="component" value="Unassembled WGS sequence"/>
</dbReference>
<accession>A0AAF3EES5</accession>
<name>A0AAF3EES5_9BILA</name>
<protein>
    <submittedName>
        <fullName evidence="4">Uncharacterized protein</fullName>
    </submittedName>
</protein>
<evidence type="ECO:0000256" key="2">
    <source>
        <dbReference type="SAM" id="SignalP"/>
    </source>
</evidence>
<keyword evidence="1" id="KW-0812">Transmembrane</keyword>
<evidence type="ECO:0000313" key="4">
    <source>
        <dbReference type="WBParaSite" id="MBELARI_LOCUS12493"/>
    </source>
</evidence>
<keyword evidence="1" id="KW-1133">Transmembrane helix</keyword>
<sequence>MFRYSLVLFCFLPLLVQLQSVEDLRNDHKPTPTVQPTQPPAVRQNNSVKSRTIDPVLRNLIVVLLVFTLILLILCAFCVIIMLCVCFYACTSFYRKLGKEMQKRQEINQEMEEKEESKQPEAILKKCTIVESREKCGARSLKLARMHGSVDVRLLFDSE</sequence>
<keyword evidence="1" id="KW-0472">Membrane</keyword>
<feature type="transmembrane region" description="Helical" evidence="1">
    <location>
        <begin position="61"/>
        <end position="94"/>
    </location>
</feature>
<feature type="signal peptide" evidence="2">
    <location>
        <begin position="1"/>
        <end position="18"/>
    </location>
</feature>
<evidence type="ECO:0000313" key="3">
    <source>
        <dbReference type="Proteomes" id="UP000887575"/>
    </source>
</evidence>
<proteinExistence type="predicted"/>
<organism evidence="3 4">
    <name type="scientific">Mesorhabditis belari</name>
    <dbReference type="NCBI Taxonomy" id="2138241"/>
    <lineage>
        <taxon>Eukaryota</taxon>
        <taxon>Metazoa</taxon>
        <taxon>Ecdysozoa</taxon>
        <taxon>Nematoda</taxon>
        <taxon>Chromadorea</taxon>
        <taxon>Rhabditida</taxon>
        <taxon>Rhabditina</taxon>
        <taxon>Rhabditomorpha</taxon>
        <taxon>Rhabditoidea</taxon>
        <taxon>Rhabditidae</taxon>
        <taxon>Mesorhabditinae</taxon>
        <taxon>Mesorhabditis</taxon>
    </lineage>
</organism>
<evidence type="ECO:0000256" key="1">
    <source>
        <dbReference type="SAM" id="Phobius"/>
    </source>
</evidence>
<keyword evidence="2" id="KW-0732">Signal</keyword>
<reference evidence="4" key="1">
    <citation type="submission" date="2024-02" db="UniProtKB">
        <authorList>
            <consortium name="WormBaseParasite"/>
        </authorList>
    </citation>
    <scope>IDENTIFICATION</scope>
</reference>